<keyword evidence="1" id="KW-0812">Transmembrane</keyword>
<evidence type="ECO:0000313" key="3">
    <source>
        <dbReference type="Proteomes" id="UP000001683"/>
    </source>
</evidence>
<organism evidence="2 3">
    <name type="scientific">Natranaerobius thermophilus (strain ATCC BAA-1301 / DSM 18059 / JW/NM-WN-LF)</name>
    <dbReference type="NCBI Taxonomy" id="457570"/>
    <lineage>
        <taxon>Bacteria</taxon>
        <taxon>Bacillati</taxon>
        <taxon>Bacillota</taxon>
        <taxon>Clostridia</taxon>
        <taxon>Natranaerobiales</taxon>
        <taxon>Natranaerobiaceae</taxon>
        <taxon>Natranaerobius</taxon>
    </lineage>
</organism>
<name>B2A1W6_NATTJ</name>
<dbReference type="STRING" id="457570.Nther_2607"/>
<dbReference type="InParanoid" id="B2A1W6"/>
<dbReference type="RefSeq" id="WP_012449003.1">
    <property type="nucleotide sequence ID" value="NC_010718.1"/>
</dbReference>
<keyword evidence="3" id="KW-1185">Reference proteome</keyword>
<dbReference type="EMBL" id="CP001034">
    <property type="protein sequence ID" value="ACB86163.1"/>
    <property type="molecule type" value="Genomic_DNA"/>
</dbReference>
<keyword evidence="1" id="KW-0472">Membrane</keyword>
<reference evidence="2 3" key="2">
    <citation type="journal article" date="2011" name="J. Bacteriol.">
        <title>Complete genome sequence of the anaerobic, halophilic alkalithermophile Natranaerobius thermophilus JW/NM-WN-LF.</title>
        <authorList>
            <person name="Zhao B."/>
            <person name="Mesbah N.M."/>
            <person name="Dalin E."/>
            <person name="Goodwin L."/>
            <person name="Nolan M."/>
            <person name="Pitluck S."/>
            <person name="Chertkov O."/>
            <person name="Brettin T.S."/>
            <person name="Han J."/>
            <person name="Larimer F.W."/>
            <person name="Land M.L."/>
            <person name="Hauser L."/>
            <person name="Kyrpides N."/>
            <person name="Wiegel J."/>
        </authorList>
    </citation>
    <scope>NUCLEOTIDE SEQUENCE [LARGE SCALE GENOMIC DNA]</scope>
    <source>
        <strain evidence="3">ATCC BAA-1301 / DSM 18059 / JW/NM-WN-LF</strain>
    </source>
</reference>
<gene>
    <name evidence="2" type="ordered locus">Nther_2607</name>
</gene>
<accession>B2A1W6</accession>
<proteinExistence type="predicted"/>
<dbReference type="OrthoDB" id="10012904at2"/>
<keyword evidence="1" id="KW-1133">Transmembrane helix</keyword>
<sequence length="168" mass="19505">MKLTGILPTIIERNNKYVVYPLGPLGRGFFISKNKKNTLREFIKLYIGFVVFYILVFYSIDTGPIFELPITTAFFLGVVGGFLITRLLVFNETTCHERLTALERSRKSKGIDLFIYLISALILLFLSIYYLFQTESLVWFLGILALFYYLVTCLDSILIIKTKYFNFN</sequence>
<dbReference type="eggNOG" id="COG3547">
    <property type="taxonomic scope" value="Bacteria"/>
</dbReference>
<feature type="transmembrane region" description="Helical" evidence="1">
    <location>
        <begin position="138"/>
        <end position="160"/>
    </location>
</feature>
<dbReference type="AlphaFoldDB" id="B2A1W6"/>
<dbReference type="KEGG" id="nth:Nther_2607"/>
<evidence type="ECO:0000313" key="2">
    <source>
        <dbReference type="EMBL" id="ACB86163.1"/>
    </source>
</evidence>
<feature type="transmembrane region" description="Helical" evidence="1">
    <location>
        <begin position="66"/>
        <end position="89"/>
    </location>
</feature>
<feature type="transmembrane region" description="Helical" evidence="1">
    <location>
        <begin position="110"/>
        <end position="132"/>
    </location>
</feature>
<dbReference type="HOGENOM" id="CLU_1584724_0_0_9"/>
<dbReference type="Proteomes" id="UP000001683">
    <property type="component" value="Chromosome"/>
</dbReference>
<reference evidence="2 3" key="1">
    <citation type="submission" date="2008-04" db="EMBL/GenBank/DDBJ databases">
        <title>Complete sequence of chromosome of Natranaerobius thermophilus JW/NM-WN-LF.</title>
        <authorList>
            <consortium name="US DOE Joint Genome Institute"/>
            <person name="Copeland A."/>
            <person name="Lucas S."/>
            <person name="Lapidus A."/>
            <person name="Glavina del Rio T."/>
            <person name="Dalin E."/>
            <person name="Tice H."/>
            <person name="Bruce D."/>
            <person name="Goodwin L."/>
            <person name="Pitluck S."/>
            <person name="Chertkov O."/>
            <person name="Brettin T."/>
            <person name="Detter J.C."/>
            <person name="Han C."/>
            <person name="Kuske C.R."/>
            <person name="Schmutz J."/>
            <person name="Larimer F."/>
            <person name="Land M."/>
            <person name="Hauser L."/>
            <person name="Kyrpides N."/>
            <person name="Lykidis A."/>
            <person name="Mesbah N.M."/>
            <person name="Wiegel J."/>
        </authorList>
    </citation>
    <scope>NUCLEOTIDE SEQUENCE [LARGE SCALE GENOMIC DNA]</scope>
    <source>
        <strain evidence="3">ATCC BAA-1301 / DSM 18059 / JW/NM-WN-LF</strain>
    </source>
</reference>
<evidence type="ECO:0000256" key="1">
    <source>
        <dbReference type="SAM" id="Phobius"/>
    </source>
</evidence>
<protein>
    <submittedName>
        <fullName evidence="2">Uncharacterized protein</fullName>
    </submittedName>
</protein>
<feature type="transmembrane region" description="Helical" evidence="1">
    <location>
        <begin position="42"/>
        <end position="60"/>
    </location>
</feature>